<dbReference type="Proteomes" id="UP000588098">
    <property type="component" value="Unassembled WGS sequence"/>
</dbReference>
<evidence type="ECO:0000313" key="1">
    <source>
        <dbReference type="EMBL" id="MBB5939029.1"/>
    </source>
</evidence>
<name>A0A7W9V2M9_9ACTN</name>
<dbReference type="EMBL" id="JACHJL010000020">
    <property type="protein sequence ID" value="MBB5939029.1"/>
    <property type="molecule type" value="Genomic_DNA"/>
</dbReference>
<protein>
    <submittedName>
        <fullName evidence="1">Uncharacterized protein</fullName>
    </submittedName>
</protein>
<dbReference type="RefSeq" id="WP_246495595.1">
    <property type="nucleotide sequence ID" value="NZ_JACHJL010000020.1"/>
</dbReference>
<sequence length="46" mass="5202">MQPFSNDFSGPTANRLLNGDEYWVDFPEFKYCDASKTNVACTVPKP</sequence>
<keyword evidence="2" id="KW-1185">Reference proteome</keyword>
<comment type="caution">
    <text evidence="1">The sequence shown here is derived from an EMBL/GenBank/DDBJ whole genome shotgun (WGS) entry which is preliminary data.</text>
</comment>
<proteinExistence type="predicted"/>
<reference evidence="1 2" key="1">
    <citation type="submission" date="2020-08" db="EMBL/GenBank/DDBJ databases">
        <title>Genomic Encyclopedia of Type Strains, Phase III (KMG-III): the genomes of soil and plant-associated and newly described type strains.</title>
        <authorList>
            <person name="Whitman W."/>
        </authorList>
    </citation>
    <scope>NUCLEOTIDE SEQUENCE [LARGE SCALE GENOMIC DNA]</scope>
    <source>
        <strain evidence="1 2">CECT 8305</strain>
    </source>
</reference>
<gene>
    <name evidence="1" type="ORF">FHS42_006121</name>
</gene>
<accession>A0A7W9V2M9</accession>
<organism evidence="1 2">
    <name type="scientific">Streptomyces zagrosensis</name>
    <dbReference type="NCBI Taxonomy" id="1042984"/>
    <lineage>
        <taxon>Bacteria</taxon>
        <taxon>Bacillati</taxon>
        <taxon>Actinomycetota</taxon>
        <taxon>Actinomycetes</taxon>
        <taxon>Kitasatosporales</taxon>
        <taxon>Streptomycetaceae</taxon>
        <taxon>Streptomyces</taxon>
    </lineage>
</organism>
<evidence type="ECO:0000313" key="2">
    <source>
        <dbReference type="Proteomes" id="UP000588098"/>
    </source>
</evidence>
<dbReference type="AlphaFoldDB" id="A0A7W9V2M9"/>